<dbReference type="KEGG" id="bpw:WESB_1636"/>
<keyword evidence="1" id="KW-0472">Membrane</keyword>
<keyword evidence="1" id="KW-0812">Transmembrane</keyword>
<feature type="transmembrane region" description="Helical" evidence="1">
    <location>
        <begin position="191"/>
        <end position="219"/>
    </location>
</feature>
<protein>
    <recommendedName>
        <fullName evidence="4">Glycosyltransferase RgtA/B/C/D-like domain-containing protein</fullName>
    </recommendedName>
</protein>
<dbReference type="AlphaFoldDB" id="K0JJM3"/>
<dbReference type="OrthoDB" id="306649at2"/>
<feature type="transmembrane region" description="Helical" evidence="1">
    <location>
        <begin position="228"/>
        <end position="247"/>
    </location>
</feature>
<reference evidence="2 3" key="1">
    <citation type="journal article" date="2012" name="BMC Genomics">
        <title>Comparative genomics of Brachyspira pilosicoli strains: genome rearrangements, reductions and correlation of genetic compliment with phenotypic diversity.</title>
        <authorList>
            <person name="Mappley L.J."/>
            <person name="Black M.L."/>
            <person name="Abuoun M."/>
            <person name="Darby A.C."/>
            <person name="Woodward M.J."/>
            <person name="Parkhill J."/>
            <person name="Turner A.K."/>
            <person name="Bellgard M.I."/>
            <person name="La T."/>
            <person name="Phillips N.D."/>
            <person name="La Ragione R.M."/>
            <person name="Hampson D.J."/>
        </authorList>
    </citation>
    <scope>NUCLEOTIDE SEQUENCE [LARGE SCALE GENOMIC DNA]</scope>
    <source>
        <strain evidence="2">WesB</strain>
    </source>
</reference>
<proteinExistence type="predicted"/>
<accession>K0JJM3</accession>
<feature type="transmembrane region" description="Helical" evidence="1">
    <location>
        <begin position="304"/>
        <end position="326"/>
    </location>
</feature>
<evidence type="ECO:0008006" key="4">
    <source>
        <dbReference type="Google" id="ProtNLM"/>
    </source>
</evidence>
<dbReference type="PATRIC" id="fig|1161918.5.peg.1147"/>
<dbReference type="EMBL" id="HE793032">
    <property type="protein sequence ID" value="CCG57102.1"/>
    <property type="molecule type" value="Genomic_DNA"/>
</dbReference>
<feature type="transmembrane region" description="Helical" evidence="1">
    <location>
        <begin position="6"/>
        <end position="32"/>
    </location>
</feature>
<evidence type="ECO:0000313" key="3">
    <source>
        <dbReference type="Proteomes" id="UP000003759"/>
    </source>
</evidence>
<evidence type="ECO:0000313" key="2">
    <source>
        <dbReference type="EMBL" id="CCG57102.1"/>
    </source>
</evidence>
<name>K0JJM3_BRAPL</name>
<dbReference type="HOGENOM" id="CLU_040012_0_0_12"/>
<feature type="transmembrane region" description="Helical" evidence="1">
    <location>
        <begin position="346"/>
        <end position="368"/>
    </location>
</feature>
<keyword evidence="1" id="KW-1133">Transmembrane helix</keyword>
<feature type="transmembrane region" description="Helical" evidence="1">
    <location>
        <begin position="104"/>
        <end position="122"/>
    </location>
</feature>
<evidence type="ECO:0000256" key="1">
    <source>
        <dbReference type="SAM" id="Phobius"/>
    </source>
</evidence>
<organism evidence="2 3">
    <name type="scientific">Brachyspira pilosicoli WesB</name>
    <dbReference type="NCBI Taxonomy" id="1161918"/>
    <lineage>
        <taxon>Bacteria</taxon>
        <taxon>Pseudomonadati</taxon>
        <taxon>Spirochaetota</taxon>
        <taxon>Spirochaetia</taxon>
        <taxon>Brachyspirales</taxon>
        <taxon>Brachyspiraceae</taxon>
        <taxon>Brachyspira</taxon>
    </lineage>
</organism>
<sequence length="542" mass="64106">MNFIKLNKYVIISSILLISAIVSNLFLSYYIIPKRYIGVDQLQHFYDMKKWYESGKIPTTSTRFIASRVIDEEYTTPRVPGGAYYIFYTLFYKLSGEKLLGAKIINLIFNLIIISIFLFWFYKKFGLISVAFISPLILCNGYFVMAITDFWNPNLSLIFGFLLFILLFEYIDTTQEDNKRKNIVRFSSIFIFPIIAIMAQGHFFVFFSLVPTILIYLIIKHRRTFKYIFYWCLGIFLSFLEYLPYLISEVHNNFSNLNMIFNTRSSFTKFPFPQIQALFTFPTNDISYFYGSKIYSSIKFWSQYPIMTIGILFLFISFIFVLIVFIRAMYFSLNKKYKVNSNNEKIIIEMMRIFLLFIPITIIGNIFVGQFAKIHYLYQFFSFSFLPIILFFIQKENKFKINKFFYISSLLIFINIFIMSLELTTYAKNYEESSNYGNTKMIIKSLFDNTKNNPIDVKLAYSPNHDDIYSEIAKVYFPDIVFNQVYGATNIYIILNMVGSSQKDINSISNYMNYINMNTILITNNLNLYLYKYIGNEPFKKP</sequence>
<feature type="transmembrane region" description="Helical" evidence="1">
    <location>
        <begin position="154"/>
        <end position="171"/>
    </location>
</feature>
<feature type="transmembrane region" description="Helical" evidence="1">
    <location>
        <begin position="128"/>
        <end position="147"/>
    </location>
</feature>
<gene>
    <name evidence="2" type="ORF">WESB_1636</name>
</gene>
<dbReference type="Proteomes" id="UP000003759">
    <property type="component" value="Chromosome"/>
</dbReference>
<feature type="transmembrane region" description="Helical" evidence="1">
    <location>
        <begin position="374"/>
        <end position="393"/>
    </location>
</feature>
<dbReference type="RefSeq" id="WP_014933352.1">
    <property type="nucleotide sequence ID" value="NC_018604.1"/>
</dbReference>
<feature type="transmembrane region" description="Helical" evidence="1">
    <location>
        <begin position="405"/>
        <end position="427"/>
    </location>
</feature>